<organism evidence="2 3">
    <name type="scientific">Rhipicephalus microplus</name>
    <name type="common">Cattle tick</name>
    <name type="synonym">Boophilus microplus</name>
    <dbReference type="NCBI Taxonomy" id="6941"/>
    <lineage>
        <taxon>Eukaryota</taxon>
        <taxon>Metazoa</taxon>
        <taxon>Ecdysozoa</taxon>
        <taxon>Arthropoda</taxon>
        <taxon>Chelicerata</taxon>
        <taxon>Arachnida</taxon>
        <taxon>Acari</taxon>
        <taxon>Parasitiformes</taxon>
        <taxon>Ixodida</taxon>
        <taxon>Ixodoidea</taxon>
        <taxon>Ixodidae</taxon>
        <taxon>Rhipicephalinae</taxon>
        <taxon>Rhipicephalus</taxon>
        <taxon>Boophilus</taxon>
    </lineage>
</organism>
<feature type="region of interest" description="Disordered" evidence="1">
    <location>
        <begin position="178"/>
        <end position="212"/>
    </location>
</feature>
<dbReference type="AlphaFoldDB" id="A0A9J6D6A1"/>
<evidence type="ECO:0000313" key="3">
    <source>
        <dbReference type="Proteomes" id="UP000821866"/>
    </source>
</evidence>
<reference evidence="2" key="2">
    <citation type="submission" date="2021-09" db="EMBL/GenBank/DDBJ databases">
        <authorList>
            <person name="Jia N."/>
            <person name="Wang J."/>
            <person name="Shi W."/>
            <person name="Du L."/>
            <person name="Sun Y."/>
            <person name="Zhan W."/>
            <person name="Jiang J."/>
            <person name="Wang Q."/>
            <person name="Zhang B."/>
            <person name="Ji P."/>
            <person name="Sakyi L.B."/>
            <person name="Cui X."/>
            <person name="Yuan T."/>
            <person name="Jiang B."/>
            <person name="Yang W."/>
            <person name="Lam T.T.-Y."/>
            <person name="Chang Q."/>
            <person name="Ding S."/>
            <person name="Wang X."/>
            <person name="Zhu J."/>
            <person name="Ruan X."/>
            <person name="Zhao L."/>
            <person name="Wei J."/>
            <person name="Que T."/>
            <person name="Du C."/>
            <person name="Cheng J."/>
            <person name="Dai P."/>
            <person name="Han X."/>
            <person name="Huang E."/>
            <person name="Gao Y."/>
            <person name="Liu J."/>
            <person name="Shao H."/>
            <person name="Ye R."/>
            <person name="Li L."/>
            <person name="Wei W."/>
            <person name="Wang X."/>
            <person name="Wang C."/>
            <person name="Huo Q."/>
            <person name="Li W."/>
            <person name="Guo W."/>
            <person name="Chen H."/>
            <person name="Chen S."/>
            <person name="Zhou L."/>
            <person name="Zhou L."/>
            <person name="Ni X."/>
            <person name="Tian J."/>
            <person name="Zhou Y."/>
            <person name="Sheng Y."/>
            <person name="Liu T."/>
            <person name="Pan Y."/>
            <person name="Xia L."/>
            <person name="Li J."/>
            <person name="Zhao F."/>
            <person name="Cao W."/>
        </authorList>
    </citation>
    <scope>NUCLEOTIDE SEQUENCE</scope>
    <source>
        <strain evidence="2">Rmic-2018</strain>
        <tissue evidence="2">Larvae</tissue>
    </source>
</reference>
<dbReference type="EMBL" id="JABSTU010000011">
    <property type="protein sequence ID" value="KAH8009601.1"/>
    <property type="molecule type" value="Genomic_DNA"/>
</dbReference>
<comment type="caution">
    <text evidence="2">The sequence shown here is derived from an EMBL/GenBank/DDBJ whole genome shotgun (WGS) entry which is preliminary data.</text>
</comment>
<evidence type="ECO:0000256" key="1">
    <source>
        <dbReference type="SAM" id="MobiDB-lite"/>
    </source>
</evidence>
<gene>
    <name evidence="2" type="ORF">HPB51_018446</name>
</gene>
<dbReference type="Proteomes" id="UP000821866">
    <property type="component" value="Chromosome 9"/>
</dbReference>
<sequence length="212" mass="24816">MRFLVNVTEISCRPSREHVKSDLFDGESSSPKSWLTFYEYECNENYWQSDEDTVKNMRLFLSRIAKSWYEWRLNSHSNKPWIEWKAIFLSSFSEYKVLLWDKAITFKYRSGPAPSYFYEKRRLLQLADSSLPETSVVALIVHGLGPDLQKQIQMRGAKTVEELLQGMRNLYLQDLGTQRQPMTPAARNTGATRAEERRPLESWRPTATSVSF</sequence>
<proteinExistence type="predicted"/>
<reference evidence="2" key="1">
    <citation type="journal article" date="2020" name="Cell">
        <title>Large-Scale Comparative Analyses of Tick Genomes Elucidate Their Genetic Diversity and Vector Capacities.</title>
        <authorList>
            <consortium name="Tick Genome and Microbiome Consortium (TIGMIC)"/>
            <person name="Jia N."/>
            <person name="Wang J."/>
            <person name="Shi W."/>
            <person name="Du L."/>
            <person name="Sun Y."/>
            <person name="Zhan W."/>
            <person name="Jiang J.F."/>
            <person name="Wang Q."/>
            <person name="Zhang B."/>
            <person name="Ji P."/>
            <person name="Bell-Sakyi L."/>
            <person name="Cui X.M."/>
            <person name="Yuan T.T."/>
            <person name="Jiang B.G."/>
            <person name="Yang W.F."/>
            <person name="Lam T.T."/>
            <person name="Chang Q.C."/>
            <person name="Ding S.J."/>
            <person name="Wang X.J."/>
            <person name="Zhu J.G."/>
            <person name="Ruan X.D."/>
            <person name="Zhao L."/>
            <person name="Wei J.T."/>
            <person name="Ye R.Z."/>
            <person name="Que T.C."/>
            <person name="Du C.H."/>
            <person name="Zhou Y.H."/>
            <person name="Cheng J.X."/>
            <person name="Dai P.F."/>
            <person name="Guo W.B."/>
            <person name="Han X.H."/>
            <person name="Huang E.J."/>
            <person name="Li L.F."/>
            <person name="Wei W."/>
            <person name="Gao Y.C."/>
            <person name="Liu J.Z."/>
            <person name="Shao H.Z."/>
            <person name="Wang X."/>
            <person name="Wang C.C."/>
            <person name="Yang T.C."/>
            <person name="Huo Q.B."/>
            <person name="Li W."/>
            <person name="Chen H.Y."/>
            <person name="Chen S.E."/>
            <person name="Zhou L.G."/>
            <person name="Ni X.B."/>
            <person name="Tian J.H."/>
            <person name="Sheng Y."/>
            <person name="Liu T."/>
            <person name="Pan Y.S."/>
            <person name="Xia L.Y."/>
            <person name="Li J."/>
            <person name="Zhao F."/>
            <person name="Cao W.C."/>
        </authorList>
    </citation>
    <scope>NUCLEOTIDE SEQUENCE</scope>
    <source>
        <strain evidence="2">Rmic-2018</strain>
    </source>
</reference>
<protein>
    <recommendedName>
        <fullName evidence="4">Tick transposon</fullName>
    </recommendedName>
</protein>
<name>A0A9J6D6A1_RHIMP</name>
<evidence type="ECO:0000313" key="2">
    <source>
        <dbReference type="EMBL" id="KAH8009601.1"/>
    </source>
</evidence>
<evidence type="ECO:0008006" key="4">
    <source>
        <dbReference type="Google" id="ProtNLM"/>
    </source>
</evidence>
<keyword evidence="3" id="KW-1185">Reference proteome</keyword>
<accession>A0A9J6D6A1</accession>